<reference evidence="2" key="1">
    <citation type="journal article" date="2019" name="Int. J. Syst. Evol. Microbiol.">
        <title>The Global Catalogue of Microorganisms (GCM) 10K type strain sequencing project: providing services to taxonomists for standard genome sequencing and annotation.</title>
        <authorList>
            <consortium name="The Broad Institute Genomics Platform"/>
            <consortium name="The Broad Institute Genome Sequencing Center for Infectious Disease"/>
            <person name="Wu L."/>
            <person name="Ma J."/>
        </authorList>
    </citation>
    <scope>NUCLEOTIDE SEQUENCE [LARGE SCALE GENOMIC DNA]</scope>
    <source>
        <strain evidence="2">JCM 16904</strain>
    </source>
</reference>
<accession>A0ABP7DDH7</accession>
<comment type="caution">
    <text evidence="1">The sequence shown here is derived from an EMBL/GenBank/DDBJ whole genome shotgun (WGS) entry which is preliminary data.</text>
</comment>
<organism evidence="1 2">
    <name type="scientific">Nonomuraea antimicrobica</name>
    <dbReference type="NCBI Taxonomy" id="561173"/>
    <lineage>
        <taxon>Bacteria</taxon>
        <taxon>Bacillati</taxon>
        <taxon>Actinomycetota</taxon>
        <taxon>Actinomycetes</taxon>
        <taxon>Streptosporangiales</taxon>
        <taxon>Streptosporangiaceae</taxon>
        <taxon>Nonomuraea</taxon>
    </lineage>
</organism>
<sequence>MFPVKHPPNTSRHRVRTVITVPGASPWPLLTALGGTDLWVQGLSYTELNPGRELCRSDGEVRTFTDHDQRVSVAKVSRAEVPAAADIPRDTEERRPLVCARWSAPVGLRPLVCARWSAPVSLGAERRHLKTTAADGPSVVSR</sequence>
<evidence type="ECO:0000313" key="2">
    <source>
        <dbReference type="Proteomes" id="UP001500902"/>
    </source>
</evidence>
<evidence type="ECO:0000313" key="1">
    <source>
        <dbReference type="EMBL" id="GAA3702791.1"/>
    </source>
</evidence>
<proteinExistence type="predicted"/>
<dbReference type="Proteomes" id="UP001500902">
    <property type="component" value="Unassembled WGS sequence"/>
</dbReference>
<dbReference type="EMBL" id="BAAAZP010000170">
    <property type="protein sequence ID" value="GAA3702791.1"/>
    <property type="molecule type" value="Genomic_DNA"/>
</dbReference>
<keyword evidence="2" id="KW-1185">Reference proteome</keyword>
<name>A0ABP7DDH7_9ACTN</name>
<protein>
    <submittedName>
        <fullName evidence="1">Uncharacterized protein</fullName>
    </submittedName>
</protein>
<gene>
    <name evidence="1" type="ORF">GCM10022224_080740</name>
</gene>